<keyword evidence="2" id="KW-1185">Reference proteome</keyword>
<sequence>MKLLLVLVAAVVAGYAVYWQFNRMTLEEAQRTLPQRLAAKGFSEGQPVFLRIFKQEAVLEVWMRDDKASWRKFQTYPICRFSGALGPKLKEGDRQAPEGFYQVASEQLNPNSRHHLSFNLGFPNSFDRAHGRTGSYLMVHGGCSSIGCYAMTDPSVDDIYRLVAAALRKGQTQVDVHAFPFRMTDINMARHAQSRWIGFWRDLKSGYDRFERERVVPAVTVVDRRYAVEG</sequence>
<accession>A0ACC5R6C9</accession>
<protein>
    <submittedName>
        <fullName evidence="1">Murein L,D-transpeptidase</fullName>
    </submittedName>
</protein>
<dbReference type="Proteomes" id="UP000616151">
    <property type="component" value="Unassembled WGS sequence"/>
</dbReference>
<name>A0ACC5R6C9_9HYPH</name>
<reference evidence="1" key="1">
    <citation type="submission" date="2021-01" db="EMBL/GenBank/DDBJ databases">
        <authorList>
            <person name="Sun Q."/>
        </authorList>
    </citation>
    <scope>NUCLEOTIDE SEQUENCE</scope>
    <source>
        <strain evidence="1">YIM B02566</strain>
    </source>
</reference>
<evidence type="ECO:0000313" key="1">
    <source>
        <dbReference type="EMBL" id="MBK1868165.1"/>
    </source>
</evidence>
<gene>
    <name evidence="1" type="ORF">JHL16_17565</name>
</gene>
<dbReference type="EMBL" id="JAENHL010000007">
    <property type="protein sequence ID" value="MBK1868165.1"/>
    <property type="molecule type" value="Genomic_DNA"/>
</dbReference>
<organism evidence="1 2">
    <name type="scientific">Taklimakanibacter albus</name>
    <dbReference type="NCBI Taxonomy" id="2800327"/>
    <lineage>
        <taxon>Bacteria</taxon>
        <taxon>Pseudomonadati</taxon>
        <taxon>Pseudomonadota</taxon>
        <taxon>Alphaproteobacteria</taxon>
        <taxon>Hyphomicrobiales</taxon>
        <taxon>Aestuariivirgaceae</taxon>
        <taxon>Taklimakanibacter</taxon>
    </lineage>
</organism>
<comment type="caution">
    <text evidence="1">The sequence shown here is derived from an EMBL/GenBank/DDBJ whole genome shotgun (WGS) entry which is preliminary data.</text>
</comment>
<proteinExistence type="predicted"/>
<evidence type="ECO:0000313" key="2">
    <source>
        <dbReference type="Proteomes" id="UP000616151"/>
    </source>
</evidence>